<feature type="transmembrane region" description="Helical" evidence="9">
    <location>
        <begin position="131"/>
        <end position="152"/>
    </location>
</feature>
<dbReference type="CDD" id="cd16917">
    <property type="entry name" value="HATPase_UhpB-NarQ-NarX-like"/>
    <property type="match status" value="1"/>
</dbReference>
<keyword evidence="9" id="KW-0812">Transmembrane</keyword>
<feature type="domain" description="Signal transduction histidine kinase subgroup 3 dimerisation and phosphoacceptor" evidence="11">
    <location>
        <begin position="184"/>
        <end position="249"/>
    </location>
</feature>
<keyword evidence="9" id="KW-0472">Membrane</keyword>
<protein>
    <recommendedName>
        <fullName evidence="2">histidine kinase</fullName>
        <ecNumber evidence="2">2.7.13.3</ecNumber>
    </recommendedName>
</protein>
<keyword evidence="9" id="KW-1133">Transmembrane helix</keyword>
<keyword evidence="3" id="KW-0597">Phosphoprotein</keyword>
<feature type="transmembrane region" description="Helical" evidence="9">
    <location>
        <begin position="106"/>
        <end position="125"/>
    </location>
</feature>
<feature type="domain" description="DUF7134" evidence="12">
    <location>
        <begin position="6"/>
        <end position="156"/>
    </location>
</feature>
<evidence type="ECO:0000256" key="4">
    <source>
        <dbReference type="ARBA" id="ARBA00022679"/>
    </source>
</evidence>
<evidence type="ECO:0000256" key="1">
    <source>
        <dbReference type="ARBA" id="ARBA00000085"/>
    </source>
</evidence>
<comment type="catalytic activity">
    <reaction evidence="1">
        <text>ATP + protein L-histidine = ADP + protein N-phospho-L-histidine.</text>
        <dbReference type="EC" id="2.7.13.3"/>
    </reaction>
</comment>
<evidence type="ECO:0000259" key="10">
    <source>
        <dbReference type="Pfam" id="PF02518"/>
    </source>
</evidence>
<evidence type="ECO:0000256" key="3">
    <source>
        <dbReference type="ARBA" id="ARBA00022553"/>
    </source>
</evidence>
<dbReference type="Proteomes" id="UP000680206">
    <property type="component" value="Unassembled WGS sequence"/>
</dbReference>
<dbReference type="EC" id="2.7.13.3" evidence="2"/>
<dbReference type="RefSeq" id="WP_208239864.1">
    <property type="nucleotide sequence ID" value="NZ_JAGEPF010000006.1"/>
</dbReference>
<keyword evidence="6 13" id="KW-0418">Kinase</keyword>
<dbReference type="Gene3D" id="3.30.565.10">
    <property type="entry name" value="Histidine kinase-like ATPase, C-terminal domain"/>
    <property type="match status" value="1"/>
</dbReference>
<feature type="transmembrane region" description="Helical" evidence="9">
    <location>
        <begin position="63"/>
        <end position="86"/>
    </location>
</feature>
<dbReference type="InterPro" id="IPR036890">
    <property type="entry name" value="HATPase_C_sf"/>
</dbReference>
<gene>
    <name evidence="13" type="ORF">J4709_11230</name>
</gene>
<evidence type="ECO:0000256" key="5">
    <source>
        <dbReference type="ARBA" id="ARBA00022741"/>
    </source>
</evidence>
<keyword evidence="8" id="KW-0902">Two-component regulatory system</keyword>
<name>A0ABS3RN15_9ACTN</name>
<organism evidence="13 14">
    <name type="scientific">Actinomadura violacea</name>
    <dbReference type="NCBI Taxonomy" id="2819934"/>
    <lineage>
        <taxon>Bacteria</taxon>
        <taxon>Bacillati</taxon>
        <taxon>Actinomycetota</taxon>
        <taxon>Actinomycetes</taxon>
        <taxon>Streptosporangiales</taxon>
        <taxon>Thermomonosporaceae</taxon>
        <taxon>Actinomadura</taxon>
    </lineage>
</organism>
<dbReference type="SUPFAM" id="SSF55874">
    <property type="entry name" value="ATPase domain of HSP90 chaperone/DNA topoisomerase II/histidine kinase"/>
    <property type="match status" value="1"/>
</dbReference>
<dbReference type="InterPro" id="IPR055558">
    <property type="entry name" value="DUF7134"/>
</dbReference>
<dbReference type="InterPro" id="IPR011712">
    <property type="entry name" value="Sig_transdc_His_kin_sub3_dim/P"/>
</dbReference>
<dbReference type="Gene3D" id="1.20.5.1930">
    <property type="match status" value="1"/>
</dbReference>
<dbReference type="Pfam" id="PF07730">
    <property type="entry name" value="HisKA_3"/>
    <property type="match status" value="1"/>
</dbReference>
<evidence type="ECO:0000256" key="9">
    <source>
        <dbReference type="SAM" id="Phobius"/>
    </source>
</evidence>
<dbReference type="Pfam" id="PF23539">
    <property type="entry name" value="DUF7134"/>
    <property type="match status" value="1"/>
</dbReference>
<evidence type="ECO:0000259" key="11">
    <source>
        <dbReference type="Pfam" id="PF07730"/>
    </source>
</evidence>
<evidence type="ECO:0000259" key="12">
    <source>
        <dbReference type="Pfam" id="PF23539"/>
    </source>
</evidence>
<evidence type="ECO:0000256" key="7">
    <source>
        <dbReference type="ARBA" id="ARBA00022840"/>
    </source>
</evidence>
<evidence type="ECO:0000313" key="13">
    <source>
        <dbReference type="EMBL" id="MBO2458145.1"/>
    </source>
</evidence>
<reference evidence="13 14" key="1">
    <citation type="submission" date="2021-03" db="EMBL/GenBank/DDBJ databases">
        <title>Actinomadura violae sp. nov., isolated from lichen in Thailand.</title>
        <authorList>
            <person name="Kanchanasin P."/>
            <person name="Saeng-In P."/>
            <person name="Phongsopitanun W."/>
            <person name="Yuki M."/>
            <person name="Kudo T."/>
            <person name="Ohkuma M."/>
            <person name="Tanasupawat S."/>
        </authorList>
    </citation>
    <scope>NUCLEOTIDE SEQUENCE [LARGE SCALE GENOMIC DNA]</scope>
    <source>
        <strain evidence="13 14">LCR2-06</strain>
    </source>
</reference>
<proteinExistence type="predicted"/>
<evidence type="ECO:0000313" key="14">
    <source>
        <dbReference type="Proteomes" id="UP000680206"/>
    </source>
</evidence>
<sequence length="393" mass="41391">MSRVKALTRRRPWAADTVLALAVAVSGLPSMVGPHPAQAGVSPWQLRLLQLALAAPLVWRRRAPTAVLAAVAAVAAVQWTLPGGWLQGDIAVPIALYTVAVHRPRASVAASCGIVMAVAALAAVRWKPGDWPAAVLLLWAVNAGAVALGGAVRFRREYLAALIDRTVRLEIERDQGARLAAAAERTRIAREMHDIIAHNLSVMIGLADGARYAVAKSPGHAEEAMEKVSVTGRQALGELRHLLGLLRQDGPAEEFSPQPGLDDLGDLVERVRNAGLPVGLRTEGDVRELPAGVQLAAYRIVQEALTNTIKHAGPGATAVVRLRYGPDGVEIDVTDTGRGGAPSADRGRGIHGMVERAGIYNGTVESGRGADGGWRVRTRLRTRPAGPDAPTGG</sequence>
<comment type="caution">
    <text evidence="13">The sequence shown here is derived from an EMBL/GenBank/DDBJ whole genome shotgun (WGS) entry which is preliminary data.</text>
</comment>
<dbReference type="PANTHER" id="PTHR24421">
    <property type="entry name" value="NITRATE/NITRITE SENSOR PROTEIN NARX-RELATED"/>
    <property type="match status" value="1"/>
</dbReference>
<evidence type="ECO:0000256" key="6">
    <source>
        <dbReference type="ARBA" id="ARBA00022777"/>
    </source>
</evidence>
<dbReference type="InterPro" id="IPR003594">
    <property type="entry name" value="HATPase_dom"/>
</dbReference>
<keyword evidence="14" id="KW-1185">Reference proteome</keyword>
<accession>A0ABS3RN15</accession>
<dbReference type="EMBL" id="JAGEPF010000006">
    <property type="protein sequence ID" value="MBO2458145.1"/>
    <property type="molecule type" value="Genomic_DNA"/>
</dbReference>
<evidence type="ECO:0000256" key="2">
    <source>
        <dbReference type="ARBA" id="ARBA00012438"/>
    </source>
</evidence>
<dbReference type="GO" id="GO:0016301">
    <property type="term" value="F:kinase activity"/>
    <property type="evidence" value="ECO:0007669"/>
    <property type="project" value="UniProtKB-KW"/>
</dbReference>
<dbReference type="PANTHER" id="PTHR24421:SF10">
    <property type="entry name" value="NITRATE_NITRITE SENSOR PROTEIN NARQ"/>
    <property type="match status" value="1"/>
</dbReference>
<dbReference type="Pfam" id="PF02518">
    <property type="entry name" value="HATPase_c"/>
    <property type="match status" value="1"/>
</dbReference>
<keyword evidence="7" id="KW-0067">ATP-binding</keyword>
<feature type="domain" description="Histidine kinase/HSP90-like ATPase" evidence="10">
    <location>
        <begin position="293"/>
        <end position="342"/>
    </location>
</feature>
<keyword evidence="4" id="KW-0808">Transferase</keyword>
<keyword evidence="5" id="KW-0547">Nucleotide-binding</keyword>
<dbReference type="InterPro" id="IPR050482">
    <property type="entry name" value="Sensor_HK_TwoCompSys"/>
</dbReference>
<evidence type="ECO:0000256" key="8">
    <source>
        <dbReference type="ARBA" id="ARBA00023012"/>
    </source>
</evidence>